<keyword evidence="4" id="KW-1003">Cell membrane</keyword>
<feature type="compositionally biased region" description="Basic residues" evidence="20">
    <location>
        <begin position="371"/>
        <end position="385"/>
    </location>
</feature>
<dbReference type="AlphaFoldDB" id="A0A444TX14"/>
<feature type="compositionally biased region" description="Basic and acidic residues" evidence="20">
    <location>
        <begin position="347"/>
        <end position="364"/>
    </location>
</feature>
<dbReference type="Gene3D" id="3.10.450.10">
    <property type="match status" value="1"/>
</dbReference>
<keyword evidence="8" id="KW-0812">Transmembrane</keyword>
<comment type="caution">
    <text evidence="22">The sequence shown here is derived from an EMBL/GenBank/DDBJ whole genome shotgun (WGS) entry which is preliminary data.</text>
</comment>
<feature type="domain" description="THD" evidence="21">
    <location>
        <begin position="123"/>
        <end position="289"/>
    </location>
</feature>
<reference evidence="22 23" key="1">
    <citation type="submission" date="2019-01" db="EMBL/GenBank/DDBJ databases">
        <title>Draft Genome and Complete Hox-Cluster Characterization of the Sterlet Sturgeon (Acipenser ruthenus).</title>
        <authorList>
            <person name="Wei Q."/>
        </authorList>
    </citation>
    <scope>NUCLEOTIDE SEQUENCE [LARGE SCALE GENOMIC DNA]</scope>
    <source>
        <strain evidence="22">WHYD16114868_AA</strain>
        <tissue evidence="22">Blood</tissue>
    </source>
</reference>
<dbReference type="GO" id="GO:0005615">
    <property type="term" value="C:extracellular space"/>
    <property type="evidence" value="ECO:0007669"/>
    <property type="project" value="UniProtKB-KW"/>
</dbReference>
<dbReference type="GO" id="GO:0005164">
    <property type="term" value="F:tumor necrosis factor receptor binding"/>
    <property type="evidence" value="ECO:0007669"/>
    <property type="project" value="InterPro"/>
</dbReference>
<evidence type="ECO:0000256" key="1">
    <source>
        <dbReference type="ARBA" id="ARBA00004401"/>
    </source>
</evidence>
<dbReference type="SMART" id="SM00043">
    <property type="entry name" value="CY"/>
    <property type="match status" value="1"/>
</dbReference>
<dbReference type="PANTHER" id="PTHR11471:SF27">
    <property type="entry name" value="TUMOR NECROSIS FACTOR LIGAND SUPERFAMILY MEMBER 10"/>
    <property type="match status" value="1"/>
</dbReference>
<keyword evidence="5" id="KW-0202">Cytokine</keyword>
<comment type="similarity">
    <text evidence="3">Belongs to the tumor necrosis factor family.</text>
</comment>
<dbReference type="InterPro" id="IPR008983">
    <property type="entry name" value="Tumour_necrosis_fac-like_dom"/>
</dbReference>
<dbReference type="Proteomes" id="UP000289886">
    <property type="component" value="Unassembled WGS sequence"/>
</dbReference>
<evidence type="ECO:0000256" key="7">
    <source>
        <dbReference type="ARBA" id="ARBA00022553"/>
    </source>
</evidence>
<evidence type="ECO:0000256" key="18">
    <source>
        <dbReference type="ARBA" id="ARBA00074586"/>
    </source>
</evidence>
<proteinExistence type="inferred from homology"/>
<dbReference type="GO" id="GO:0006955">
    <property type="term" value="P:immune response"/>
    <property type="evidence" value="ECO:0007669"/>
    <property type="project" value="InterPro"/>
</dbReference>
<keyword evidence="23" id="KW-1185">Reference proteome</keyword>
<accession>A0A444TX14</accession>
<keyword evidence="14" id="KW-1133">Transmembrane helix</keyword>
<dbReference type="Gene3D" id="2.60.120.40">
    <property type="match status" value="1"/>
</dbReference>
<evidence type="ECO:0000256" key="5">
    <source>
        <dbReference type="ARBA" id="ARBA00022514"/>
    </source>
</evidence>
<keyword evidence="15" id="KW-0472">Membrane</keyword>
<dbReference type="GO" id="GO:0006915">
    <property type="term" value="P:apoptotic process"/>
    <property type="evidence" value="ECO:0007669"/>
    <property type="project" value="UniProtKB-KW"/>
</dbReference>
<dbReference type="EMBL" id="SCEB01215837">
    <property type="protein sequence ID" value="RXM27420.1"/>
    <property type="molecule type" value="Genomic_DNA"/>
</dbReference>
<evidence type="ECO:0000259" key="21">
    <source>
        <dbReference type="PROSITE" id="PS50049"/>
    </source>
</evidence>
<name>A0A444TX14_ACIRT</name>
<evidence type="ECO:0000256" key="10">
    <source>
        <dbReference type="ARBA" id="ARBA00022723"/>
    </source>
</evidence>
<keyword evidence="10" id="KW-0479">Metal-binding</keyword>
<dbReference type="InterPro" id="IPR046350">
    <property type="entry name" value="Cystatin_sf"/>
</dbReference>
<dbReference type="PROSITE" id="PS01255">
    <property type="entry name" value="FETUIN_2"/>
    <property type="match status" value="1"/>
</dbReference>
<keyword evidence="9" id="KW-0053">Apoptosis</keyword>
<dbReference type="SMART" id="SM00207">
    <property type="entry name" value="TNF"/>
    <property type="match status" value="1"/>
</dbReference>
<evidence type="ECO:0000256" key="20">
    <source>
        <dbReference type="SAM" id="MobiDB-lite"/>
    </source>
</evidence>
<evidence type="ECO:0000256" key="8">
    <source>
        <dbReference type="ARBA" id="ARBA00022692"/>
    </source>
</evidence>
<evidence type="ECO:0000256" key="16">
    <source>
        <dbReference type="ARBA" id="ARBA00055277"/>
    </source>
</evidence>
<dbReference type="GO" id="GO:0004869">
    <property type="term" value="F:cysteine-type endopeptidase inhibitor activity"/>
    <property type="evidence" value="ECO:0007669"/>
    <property type="project" value="InterPro"/>
</dbReference>
<sequence>MACSSSVQILGFLLLFAILLQTIAVAVTFIYFTNALTTLKETFSKSSISCLGKSNSIRELLGDIEAENEDDPCWQVTQQLHLLIEKTMSNRYRKEISSVVKDEVSRVIPSLSTEIQGSPRPEIAAHLTGNFMNNEQKAGSAMIRRVKGQKIQTWESKKGLAFLHNLQFKNGELIVPRTGLYHIYSQTYFRHTAPSDGSEVFQRSVRNKQMLQYIYKVTSYPDPILLMKNARTTCWSKNTEYGLYSIYQAGVFELKANDRVFVTLSVWAIDNPSNHMETGSCEEYGLIADLALRQINADRKEGYIFSLYRLSNVNLMHQRSQGIVYYLTIDVLETECHVLSKKEWKSCNERPEHESASKPEEHPRLLGGEPHHKRQQNHLHIHEHHHHGDDDSCQPQKAIPMGTVQLLPAIDQSSLASLLDLPVVSEQVRPVLLPIIPGEAADEQKDSGAGGESDLVIFPFPETISEECPGQPKNQVDFIQSLFTEDPDLRHPVDILG</sequence>
<feature type="region of interest" description="Disordered" evidence="20">
    <location>
        <begin position="347"/>
        <end position="397"/>
    </location>
</feature>
<keyword evidence="12" id="KW-0862">Zinc</keyword>
<dbReference type="CDD" id="cd00184">
    <property type="entry name" value="TNF"/>
    <property type="match status" value="1"/>
</dbReference>
<evidence type="ECO:0000256" key="4">
    <source>
        <dbReference type="ARBA" id="ARBA00022475"/>
    </source>
</evidence>
<comment type="subunit">
    <text evidence="17">Homotrimer. One TNFSF10 homotrimer interacts with three TNFSF10A mononers. One TNFSF10 homotrimer interacts with three TNFSF10B mononers.</text>
</comment>
<evidence type="ECO:0000256" key="19">
    <source>
        <dbReference type="ARBA" id="ARBA00083215"/>
    </source>
</evidence>
<dbReference type="InterPro" id="IPR001363">
    <property type="entry name" value="Prot_inh_fetuin_CS"/>
</dbReference>
<dbReference type="CDD" id="cd00042">
    <property type="entry name" value="CY"/>
    <property type="match status" value="1"/>
</dbReference>
<dbReference type="GO" id="GO:2001238">
    <property type="term" value="P:positive regulation of extrinsic apoptotic signaling pathway"/>
    <property type="evidence" value="ECO:0007669"/>
    <property type="project" value="UniProtKB-ARBA"/>
</dbReference>
<comment type="subcellular location">
    <subcellularLocation>
        <location evidence="1">Cell membrane</location>
        <topology evidence="1">Single-pass type II membrane protein</topology>
    </subcellularLocation>
    <subcellularLocation>
        <location evidence="2">Secreted</location>
    </subcellularLocation>
</comment>
<dbReference type="FunFam" id="2.60.120.40:FF:000014">
    <property type="entry name" value="Tumor necrosis factor ligand superfamily member"/>
    <property type="match status" value="1"/>
</dbReference>
<dbReference type="GO" id="GO:0005886">
    <property type="term" value="C:plasma membrane"/>
    <property type="evidence" value="ECO:0007669"/>
    <property type="project" value="UniProtKB-SubCell"/>
</dbReference>
<keyword evidence="6" id="KW-0964">Secreted</keyword>
<protein>
    <recommendedName>
        <fullName evidence="18">Tumor necrosis factor ligand superfamily member 10</fullName>
    </recommendedName>
    <alternativeName>
        <fullName evidence="19">TNF-related apoptosis-inducing ligand</fullName>
    </alternativeName>
</protein>
<evidence type="ECO:0000256" key="2">
    <source>
        <dbReference type="ARBA" id="ARBA00004613"/>
    </source>
</evidence>
<dbReference type="PANTHER" id="PTHR11471">
    <property type="entry name" value="TUMOR NECROSIS FACTOR FAMILY MEMBER"/>
    <property type="match status" value="1"/>
</dbReference>
<evidence type="ECO:0000256" key="15">
    <source>
        <dbReference type="ARBA" id="ARBA00023136"/>
    </source>
</evidence>
<evidence type="ECO:0000256" key="13">
    <source>
        <dbReference type="ARBA" id="ARBA00022968"/>
    </source>
</evidence>
<dbReference type="InterPro" id="IPR006052">
    <property type="entry name" value="TNF_dom"/>
</dbReference>
<evidence type="ECO:0000256" key="14">
    <source>
        <dbReference type="ARBA" id="ARBA00022989"/>
    </source>
</evidence>
<keyword evidence="13" id="KW-0735">Signal-anchor</keyword>
<organism evidence="22 23">
    <name type="scientific">Acipenser ruthenus</name>
    <name type="common">Sterlet sturgeon</name>
    <dbReference type="NCBI Taxonomy" id="7906"/>
    <lineage>
        <taxon>Eukaryota</taxon>
        <taxon>Metazoa</taxon>
        <taxon>Chordata</taxon>
        <taxon>Craniata</taxon>
        <taxon>Vertebrata</taxon>
        <taxon>Euteleostomi</taxon>
        <taxon>Actinopterygii</taxon>
        <taxon>Chondrostei</taxon>
        <taxon>Acipenseriformes</taxon>
        <taxon>Acipenseridae</taxon>
        <taxon>Acipenser</taxon>
    </lineage>
</organism>
<gene>
    <name evidence="22" type="ORF">EOD39_3010</name>
</gene>
<dbReference type="GO" id="GO:0046872">
    <property type="term" value="F:metal ion binding"/>
    <property type="evidence" value="ECO:0007669"/>
    <property type="project" value="UniProtKB-KW"/>
</dbReference>
<evidence type="ECO:0000256" key="3">
    <source>
        <dbReference type="ARBA" id="ARBA00008670"/>
    </source>
</evidence>
<dbReference type="GO" id="GO:0005125">
    <property type="term" value="F:cytokine activity"/>
    <property type="evidence" value="ECO:0007669"/>
    <property type="project" value="UniProtKB-KW"/>
</dbReference>
<evidence type="ECO:0000256" key="6">
    <source>
        <dbReference type="ARBA" id="ARBA00022525"/>
    </source>
</evidence>
<keyword evidence="7" id="KW-0597">Phosphoprotein</keyword>
<evidence type="ECO:0000256" key="12">
    <source>
        <dbReference type="ARBA" id="ARBA00022833"/>
    </source>
</evidence>
<dbReference type="PROSITE" id="PS50049">
    <property type="entry name" value="THD_2"/>
    <property type="match status" value="1"/>
</dbReference>
<evidence type="ECO:0000256" key="9">
    <source>
        <dbReference type="ARBA" id="ARBA00022703"/>
    </source>
</evidence>
<evidence type="ECO:0000256" key="11">
    <source>
        <dbReference type="ARBA" id="ARBA00022737"/>
    </source>
</evidence>
<dbReference type="InterPro" id="IPR000010">
    <property type="entry name" value="Cystatin_dom"/>
</dbReference>
<dbReference type="SUPFAM" id="SSF49842">
    <property type="entry name" value="TNF-like"/>
    <property type="match status" value="1"/>
</dbReference>
<evidence type="ECO:0000256" key="17">
    <source>
        <dbReference type="ARBA" id="ARBA00063957"/>
    </source>
</evidence>
<keyword evidence="11" id="KW-0677">Repeat</keyword>
<evidence type="ECO:0000313" key="22">
    <source>
        <dbReference type="EMBL" id="RXM27420.1"/>
    </source>
</evidence>
<dbReference type="Pfam" id="PF00229">
    <property type="entry name" value="TNF"/>
    <property type="match status" value="1"/>
</dbReference>
<comment type="function">
    <text evidence="16">Cytokine that binds to TNFRSF10A/TRAILR1, TNFRSF10B/TRAILR2, TNFRSF10C/TRAILR3, TNFRSF10D/TRAILR4 and possibly also to TNFRSF11B/OPG. Induces apoptosis. Its activity may be modulated by binding to the decoy receptors TNFRSF10C/TRAILR3, TNFRSF10D/TRAILR4 and TNFRSF11B/OPG that cannot induce apoptosis.</text>
</comment>
<dbReference type="SUPFAM" id="SSF54403">
    <property type="entry name" value="Cystatin/monellin"/>
    <property type="match status" value="1"/>
</dbReference>
<dbReference type="Pfam" id="PF00031">
    <property type="entry name" value="Cystatin"/>
    <property type="match status" value="1"/>
</dbReference>
<evidence type="ECO:0000313" key="23">
    <source>
        <dbReference type="Proteomes" id="UP000289886"/>
    </source>
</evidence>